<dbReference type="AlphaFoldDB" id="A0A0W1AA75"/>
<organism evidence="1 2">
    <name type="scientific">Legionella worsleiensis</name>
    <dbReference type="NCBI Taxonomy" id="45076"/>
    <lineage>
        <taxon>Bacteria</taxon>
        <taxon>Pseudomonadati</taxon>
        <taxon>Pseudomonadota</taxon>
        <taxon>Gammaproteobacteria</taxon>
        <taxon>Legionellales</taxon>
        <taxon>Legionellaceae</taxon>
        <taxon>Legionella</taxon>
    </lineage>
</organism>
<sequence length="63" mass="7413">MVKFIVINQSIIYFHFYQKNEIIAGQTVCDCEPQQLMIAVEIEDEFLVNFLLNEETNPLIKSF</sequence>
<evidence type="ECO:0000313" key="1">
    <source>
        <dbReference type="EMBL" id="KTD78217.1"/>
    </source>
</evidence>
<evidence type="ECO:0000313" key="2">
    <source>
        <dbReference type="Proteomes" id="UP000054662"/>
    </source>
</evidence>
<accession>A0A0W1AA75</accession>
<keyword evidence="2" id="KW-1185">Reference proteome</keyword>
<dbReference type="STRING" id="45076.Lwor_1612"/>
<proteinExistence type="predicted"/>
<dbReference type="EMBL" id="LNZC01000020">
    <property type="protein sequence ID" value="KTD78217.1"/>
    <property type="molecule type" value="Genomic_DNA"/>
</dbReference>
<gene>
    <name evidence="1" type="ORF">Lwor_1612</name>
</gene>
<dbReference type="PATRIC" id="fig|45076.6.peg.1745"/>
<reference evidence="1 2" key="1">
    <citation type="submission" date="2015-11" db="EMBL/GenBank/DDBJ databases">
        <title>Genomic analysis of 38 Legionella species identifies large and diverse effector repertoires.</title>
        <authorList>
            <person name="Burstein D."/>
            <person name="Amaro F."/>
            <person name="Zusman T."/>
            <person name="Lifshitz Z."/>
            <person name="Cohen O."/>
            <person name="Gilbert J.A."/>
            <person name="Pupko T."/>
            <person name="Shuman H.A."/>
            <person name="Segal G."/>
        </authorList>
    </citation>
    <scope>NUCLEOTIDE SEQUENCE [LARGE SCALE GENOMIC DNA]</scope>
    <source>
        <strain evidence="1 2">ATCC 49508</strain>
    </source>
</reference>
<comment type="caution">
    <text evidence="1">The sequence shown here is derived from an EMBL/GenBank/DDBJ whole genome shotgun (WGS) entry which is preliminary data.</text>
</comment>
<protein>
    <submittedName>
        <fullName evidence="1">Uncharacterized protein</fullName>
    </submittedName>
</protein>
<dbReference type="Proteomes" id="UP000054662">
    <property type="component" value="Unassembled WGS sequence"/>
</dbReference>
<name>A0A0W1AA75_9GAMM</name>